<evidence type="ECO:0000313" key="2">
    <source>
        <dbReference type="Proteomes" id="UP000756921"/>
    </source>
</evidence>
<evidence type="ECO:0000313" key="1">
    <source>
        <dbReference type="EMBL" id="KAF9737969.1"/>
    </source>
</evidence>
<accession>A0A9P6GM66</accession>
<keyword evidence="2" id="KW-1185">Reference proteome</keyword>
<dbReference type="EMBL" id="WJXW01000003">
    <property type="protein sequence ID" value="KAF9737969.1"/>
    <property type="molecule type" value="Genomic_DNA"/>
</dbReference>
<reference evidence="1" key="1">
    <citation type="journal article" date="2020" name="Mol. Plant Microbe Interact.">
        <title>Genome Sequence of the Biocontrol Agent Coniothyrium minitans strain Conio (IMI 134523).</title>
        <authorList>
            <person name="Patel D."/>
            <person name="Shittu T.A."/>
            <person name="Baroncelli R."/>
            <person name="Muthumeenakshi S."/>
            <person name="Osborne T.H."/>
            <person name="Janganan T.K."/>
            <person name="Sreenivasaprasad S."/>
        </authorList>
    </citation>
    <scope>NUCLEOTIDE SEQUENCE</scope>
    <source>
        <strain evidence="1">Conio</strain>
    </source>
</reference>
<dbReference type="Proteomes" id="UP000756921">
    <property type="component" value="Unassembled WGS sequence"/>
</dbReference>
<sequence length="154" mass="16332">MRKAPPPPMLATTAHPSVACGVAAHPTSCDRGNALDSKDFDNIAVPATLGQKRSLAPTSYNVERQGRPTFKGNVVCPSLLDTSSSIVLVSYRWASCVHAGGLAGATAQPVMGAGGASRSRGGRNDQFIRKAARLKAWERDEVARPRDHVLSLRN</sequence>
<organism evidence="1 2">
    <name type="scientific">Paraphaeosphaeria minitans</name>
    <dbReference type="NCBI Taxonomy" id="565426"/>
    <lineage>
        <taxon>Eukaryota</taxon>
        <taxon>Fungi</taxon>
        <taxon>Dikarya</taxon>
        <taxon>Ascomycota</taxon>
        <taxon>Pezizomycotina</taxon>
        <taxon>Dothideomycetes</taxon>
        <taxon>Pleosporomycetidae</taxon>
        <taxon>Pleosporales</taxon>
        <taxon>Massarineae</taxon>
        <taxon>Didymosphaeriaceae</taxon>
        <taxon>Paraphaeosphaeria</taxon>
    </lineage>
</organism>
<proteinExistence type="predicted"/>
<name>A0A9P6GM66_9PLEO</name>
<gene>
    <name evidence="1" type="ORF">PMIN01_03252</name>
</gene>
<comment type="caution">
    <text evidence="1">The sequence shown here is derived from an EMBL/GenBank/DDBJ whole genome shotgun (WGS) entry which is preliminary data.</text>
</comment>
<dbReference type="AlphaFoldDB" id="A0A9P6GM66"/>
<protein>
    <submittedName>
        <fullName evidence="1">Uncharacterized protein</fullName>
    </submittedName>
</protein>